<dbReference type="AlphaFoldDB" id="T1HU28"/>
<dbReference type="PANTHER" id="PTHR11709:SF394">
    <property type="entry name" value="FI03373P-RELATED"/>
    <property type="match status" value="1"/>
</dbReference>
<evidence type="ECO:0000256" key="2">
    <source>
        <dbReference type="ARBA" id="ARBA00022723"/>
    </source>
</evidence>
<reference evidence="7" key="1">
    <citation type="submission" date="2015-05" db="UniProtKB">
        <authorList>
            <consortium name="EnsemblMetazoa"/>
        </authorList>
    </citation>
    <scope>IDENTIFICATION</scope>
</reference>
<dbReference type="SUPFAM" id="SSF49503">
    <property type="entry name" value="Cupredoxins"/>
    <property type="match status" value="2"/>
</dbReference>
<dbReference type="EMBL" id="ACPB03000507">
    <property type="status" value="NOT_ANNOTATED_CDS"/>
    <property type="molecule type" value="Genomic_DNA"/>
</dbReference>
<dbReference type="FunFam" id="2.60.40.420:FF:000045">
    <property type="entry name" value="Laccase 2"/>
    <property type="match status" value="1"/>
</dbReference>
<evidence type="ECO:0000256" key="3">
    <source>
        <dbReference type="ARBA" id="ARBA00023002"/>
    </source>
</evidence>
<dbReference type="GO" id="GO:0005886">
    <property type="term" value="C:plasma membrane"/>
    <property type="evidence" value="ECO:0007669"/>
    <property type="project" value="TreeGrafter"/>
</dbReference>
<dbReference type="InterPro" id="IPR002355">
    <property type="entry name" value="Cu_oxidase_Cu_BS"/>
</dbReference>
<dbReference type="GO" id="GO:0016491">
    <property type="term" value="F:oxidoreductase activity"/>
    <property type="evidence" value="ECO:0007669"/>
    <property type="project" value="UniProtKB-KW"/>
</dbReference>
<dbReference type="PANTHER" id="PTHR11709">
    <property type="entry name" value="MULTI-COPPER OXIDASE"/>
    <property type="match status" value="1"/>
</dbReference>
<dbReference type="Gene3D" id="2.60.40.420">
    <property type="entry name" value="Cupredoxins - blue copper proteins"/>
    <property type="match status" value="2"/>
</dbReference>
<dbReference type="InterPro" id="IPR008972">
    <property type="entry name" value="Cupredoxin"/>
</dbReference>
<dbReference type="GO" id="GO:0005507">
    <property type="term" value="F:copper ion binding"/>
    <property type="evidence" value="ECO:0007669"/>
    <property type="project" value="InterPro"/>
</dbReference>
<dbReference type="CDD" id="cd13905">
    <property type="entry name" value="CuRO_3_tcLLC2_insect_like"/>
    <property type="match status" value="1"/>
</dbReference>
<comment type="similarity">
    <text evidence="1">Belongs to the multicopper oxidase family.</text>
</comment>
<evidence type="ECO:0000256" key="4">
    <source>
        <dbReference type="ARBA" id="ARBA00023008"/>
    </source>
</evidence>
<keyword evidence="2" id="KW-0479">Metal-binding</keyword>
<accession>T1HU28</accession>
<evidence type="ECO:0000259" key="5">
    <source>
        <dbReference type="Pfam" id="PF00394"/>
    </source>
</evidence>
<dbReference type="EnsemblMetazoa" id="RPRC007548-RA">
    <property type="protein sequence ID" value="RPRC007548-PA"/>
    <property type="gene ID" value="RPRC007548"/>
</dbReference>
<feature type="domain" description="Plastocyanin-like" evidence="5">
    <location>
        <begin position="1"/>
        <end position="92"/>
    </location>
</feature>
<dbReference type="PROSITE" id="PS00079">
    <property type="entry name" value="MULTICOPPER_OXIDASE1"/>
    <property type="match status" value="1"/>
</dbReference>
<protein>
    <submittedName>
        <fullName evidence="7">Uncharacterized protein</fullName>
    </submittedName>
</protein>
<evidence type="ECO:0000256" key="1">
    <source>
        <dbReference type="ARBA" id="ARBA00010609"/>
    </source>
</evidence>
<evidence type="ECO:0000259" key="6">
    <source>
        <dbReference type="Pfam" id="PF07731"/>
    </source>
</evidence>
<feature type="domain" description="Plastocyanin-like" evidence="6">
    <location>
        <begin position="198"/>
        <end position="348"/>
    </location>
</feature>
<dbReference type="GO" id="GO:0006826">
    <property type="term" value="P:iron ion transport"/>
    <property type="evidence" value="ECO:0007669"/>
    <property type="project" value="TreeGrafter"/>
</dbReference>
<dbReference type="eggNOG" id="KOG1263">
    <property type="taxonomic scope" value="Eukaryota"/>
</dbReference>
<keyword evidence="3" id="KW-0560">Oxidoreductase</keyword>
<dbReference type="InterPro" id="IPR033138">
    <property type="entry name" value="Cu_oxidase_CS"/>
</dbReference>
<dbReference type="Proteomes" id="UP000015103">
    <property type="component" value="Unassembled WGS sequence"/>
</dbReference>
<dbReference type="InParanoid" id="T1HU28"/>
<evidence type="ECO:0000313" key="8">
    <source>
        <dbReference type="Proteomes" id="UP000015103"/>
    </source>
</evidence>
<organism evidence="7 8">
    <name type="scientific">Rhodnius prolixus</name>
    <name type="common">Triatomid bug</name>
    <dbReference type="NCBI Taxonomy" id="13249"/>
    <lineage>
        <taxon>Eukaryota</taxon>
        <taxon>Metazoa</taxon>
        <taxon>Ecdysozoa</taxon>
        <taxon>Arthropoda</taxon>
        <taxon>Hexapoda</taxon>
        <taxon>Insecta</taxon>
        <taxon>Pterygota</taxon>
        <taxon>Neoptera</taxon>
        <taxon>Paraneoptera</taxon>
        <taxon>Hemiptera</taxon>
        <taxon>Heteroptera</taxon>
        <taxon>Panheteroptera</taxon>
        <taxon>Cimicomorpha</taxon>
        <taxon>Reduviidae</taxon>
        <taxon>Triatominae</taxon>
        <taxon>Rhodnius</taxon>
    </lineage>
</organism>
<name>T1HU28_RHOPR</name>
<dbReference type="STRING" id="13249.T1HU28"/>
<proteinExistence type="inferred from homology"/>
<evidence type="ECO:0000313" key="7">
    <source>
        <dbReference type="EnsemblMetazoa" id="RPRC007548-PA"/>
    </source>
</evidence>
<dbReference type="InterPro" id="IPR001117">
    <property type="entry name" value="Cu-oxidase_2nd"/>
</dbReference>
<dbReference type="PROSITE" id="PS00080">
    <property type="entry name" value="MULTICOPPER_OXIDASE2"/>
    <property type="match status" value="1"/>
</dbReference>
<dbReference type="Pfam" id="PF07731">
    <property type="entry name" value="Cu-oxidase_2"/>
    <property type="match status" value="1"/>
</dbReference>
<keyword evidence="8" id="KW-1185">Reference proteome</keyword>
<dbReference type="HOGENOM" id="CLU_066731_0_0_1"/>
<sequence length="373" mass="41044">QNKTYRFRVINGGSIACHVSVFIQSHRLTLVGGEGDRDIEPTTVDTINVNSGEKYDVLLNASQAVGSYWIAVEGSGNCKDSKQLAILRYAGAPSIPAADGNITAPGPVSLNPEFSYCNGSAPNQLCVFQLRTVQPPTKELSMPQGDLRIPLIIDEYNYDVQELFVPGKFKTYFYGFFFLAPTLKVPFRAMVNNISYASPSSPLISQYNDIPEDDFCQPQCTRAPTCICTYIVKVPLNFVVDVVLAELAPGPVGDGPPPHPFHLHGYHFYVLEQGIFSSDPAAGLKELNRRLDNGEVRNPTAPMKDTITLSLGGYAVIRFVADNPGFWYMHCHFTFHLETGMALVFQVGELSDLPPVPPGFPRCGNFLPSVEWD</sequence>
<dbReference type="Pfam" id="PF00394">
    <property type="entry name" value="Cu-oxidase"/>
    <property type="match status" value="1"/>
</dbReference>
<dbReference type="InterPro" id="IPR011706">
    <property type="entry name" value="Cu-oxidase_C"/>
</dbReference>
<dbReference type="InterPro" id="IPR045087">
    <property type="entry name" value="Cu-oxidase_fam"/>
</dbReference>
<dbReference type="VEuPathDB" id="VectorBase:RPRC007548"/>
<keyword evidence="4" id="KW-0186">Copper</keyword>